<dbReference type="AlphaFoldDB" id="A0A3N4IFE8"/>
<sequence>MPVQWTAEIDQKILLYVLPSCRKPTGEVAAFLSNELGEEISSNAVSKHFIELRKRIALGPEPADGSKPSPAKPAPKRRRNKDPNAPPTPRKRKSTASSKKFDLAALTAKNLEADSMNTNLGADRAYPYPLQQPTPPSTQQSTPSQAPVAPVAPVVKMEPQPERELGIAIKKETGPNLELGIALGFERPDHRRWDEIDDGVYVTDFEEFSAHTSGYCHVKDEPQFQGYYGFTGEY</sequence>
<feature type="region of interest" description="Disordered" evidence="1">
    <location>
        <begin position="58"/>
        <end position="100"/>
    </location>
</feature>
<accession>A0A3N4IFE8</accession>
<feature type="compositionally biased region" description="Low complexity" evidence="1">
    <location>
        <begin position="137"/>
        <end position="149"/>
    </location>
</feature>
<gene>
    <name evidence="2" type="ORF">BJ508DRAFT_304003</name>
</gene>
<proteinExistence type="predicted"/>
<dbReference type="Proteomes" id="UP000275078">
    <property type="component" value="Unassembled WGS sequence"/>
</dbReference>
<organism evidence="2 3">
    <name type="scientific">Ascobolus immersus RN42</name>
    <dbReference type="NCBI Taxonomy" id="1160509"/>
    <lineage>
        <taxon>Eukaryota</taxon>
        <taxon>Fungi</taxon>
        <taxon>Dikarya</taxon>
        <taxon>Ascomycota</taxon>
        <taxon>Pezizomycotina</taxon>
        <taxon>Pezizomycetes</taxon>
        <taxon>Pezizales</taxon>
        <taxon>Ascobolaceae</taxon>
        <taxon>Ascobolus</taxon>
    </lineage>
</organism>
<evidence type="ECO:0000313" key="2">
    <source>
        <dbReference type="EMBL" id="RPA84177.1"/>
    </source>
</evidence>
<reference evidence="2 3" key="1">
    <citation type="journal article" date="2018" name="Nat. Ecol. Evol.">
        <title>Pezizomycetes genomes reveal the molecular basis of ectomycorrhizal truffle lifestyle.</title>
        <authorList>
            <person name="Murat C."/>
            <person name="Payen T."/>
            <person name="Noel B."/>
            <person name="Kuo A."/>
            <person name="Morin E."/>
            <person name="Chen J."/>
            <person name="Kohler A."/>
            <person name="Krizsan K."/>
            <person name="Balestrini R."/>
            <person name="Da Silva C."/>
            <person name="Montanini B."/>
            <person name="Hainaut M."/>
            <person name="Levati E."/>
            <person name="Barry K.W."/>
            <person name="Belfiori B."/>
            <person name="Cichocki N."/>
            <person name="Clum A."/>
            <person name="Dockter R.B."/>
            <person name="Fauchery L."/>
            <person name="Guy J."/>
            <person name="Iotti M."/>
            <person name="Le Tacon F."/>
            <person name="Lindquist E.A."/>
            <person name="Lipzen A."/>
            <person name="Malagnac F."/>
            <person name="Mello A."/>
            <person name="Molinier V."/>
            <person name="Miyauchi S."/>
            <person name="Poulain J."/>
            <person name="Riccioni C."/>
            <person name="Rubini A."/>
            <person name="Sitrit Y."/>
            <person name="Splivallo R."/>
            <person name="Traeger S."/>
            <person name="Wang M."/>
            <person name="Zifcakova L."/>
            <person name="Wipf D."/>
            <person name="Zambonelli A."/>
            <person name="Paolocci F."/>
            <person name="Nowrousian M."/>
            <person name="Ottonello S."/>
            <person name="Baldrian P."/>
            <person name="Spatafora J.W."/>
            <person name="Henrissat B."/>
            <person name="Nagy L.G."/>
            <person name="Aury J.M."/>
            <person name="Wincker P."/>
            <person name="Grigoriev I.V."/>
            <person name="Bonfante P."/>
            <person name="Martin F.M."/>
        </authorList>
    </citation>
    <scope>NUCLEOTIDE SEQUENCE [LARGE SCALE GENOMIC DNA]</scope>
    <source>
        <strain evidence="2 3">RN42</strain>
    </source>
</reference>
<name>A0A3N4IFE8_ASCIM</name>
<dbReference type="EMBL" id="ML119660">
    <property type="protein sequence ID" value="RPA84177.1"/>
    <property type="molecule type" value="Genomic_DNA"/>
</dbReference>
<evidence type="ECO:0000256" key="1">
    <source>
        <dbReference type="SAM" id="MobiDB-lite"/>
    </source>
</evidence>
<feature type="region of interest" description="Disordered" evidence="1">
    <location>
        <begin position="119"/>
        <end position="149"/>
    </location>
</feature>
<dbReference type="OrthoDB" id="5420368at2759"/>
<keyword evidence="3" id="KW-1185">Reference proteome</keyword>
<protein>
    <submittedName>
        <fullName evidence="2">Uncharacterized protein</fullName>
    </submittedName>
</protein>
<evidence type="ECO:0000313" key="3">
    <source>
        <dbReference type="Proteomes" id="UP000275078"/>
    </source>
</evidence>